<dbReference type="InterPro" id="IPR005467">
    <property type="entry name" value="His_kinase_dom"/>
</dbReference>
<evidence type="ECO:0000256" key="5">
    <source>
        <dbReference type="ARBA" id="ARBA00022679"/>
    </source>
</evidence>
<dbReference type="SUPFAM" id="SSF55785">
    <property type="entry name" value="PYP-like sensor domain (PAS domain)"/>
    <property type="match status" value="2"/>
</dbReference>
<dbReference type="EMBL" id="AP021875">
    <property type="protein sequence ID" value="BBO78258.1"/>
    <property type="molecule type" value="Genomic_DNA"/>
</dbReference>
<dbReference type="InterPro" id="IPR000014">
    <property type="entry name" value="PAS"/>
</dbReference>
<evidence type="ECO:0000259" key="13">
    <source>
        <dbReference type="PROSITE" id="PS50885"/>
    </source>
</evidence>
<dbReference type="PRINTS" id="PR00344">
    <property type="entry name" value="BCTRLSENSOR"/>
</dbReference>
<keyword evidence="8" id="KW-1133">Transmembrane helix</keyword>
<protein>
    <recommendedName>
        <fullName evidence="3">histidine kinase</fullName>
        <ecNumber evidence="3">2.7.13.3</ecNumber>
    </recommendedName>
</protein>
<accession>A0A5K7ZAZ0</accession>
<dbReference type="GO" id="GO:0016020">
    <property type="term" value="C:membrane"/>
    <property type="evidence" value="ECO:0007669"/>
    <property type="project" value="UniProtKB-SubCell"/>
</dbReference>
<evidence type="ECO:0000259" key="10">
    <source>
        <dbReference type="PROSITE" id="PS50110"/>
    </source>
</evidence>
<keyword evidence="5" id="KW-0808">Transferase</keyword>
<sequence length="918" mass="102660">MPQDDFKKEDQRPDRSRRTLHRDLIVSIVLVVTVVFFLVAVFAYGYLTHKAKVKSRETIAEFSEYLHDSLELPIWNIDEEGIDKICNSFFENALVARMKVTDHEGTVFFEKERSDTKAIIESRTTILHGEAVVGYLEIALNSQLFVEQQRHLMWLSIAGLIAALLVLVATLRIILKVFLISPLNQLIQRTEQIARGEYDSVDLKAPQAEIRTIVSRFNTMADRIQRRERSLKKVNLRLEMEIEKHRDAQAALLNSQEELHSIIRSTPDIIFRLDTVSRFTFVSDAIRRYGLMPEELLGRSILDFVHPDDVDAARNRIDQRQTGRSLNRLAIRAFGQTCLANKESGQMSEQNPVFLIDAEGLYVSGDGGIKVFVGTQGIARDITEQRQMESARLESEDRLLLALDVSGAGIWQLDLKSGSIIVDDRIYNLLGYEEADLINGLRLMRDKTDPETWEAIQRKFGRHVAGMAPMFDYEFNLQANDGQWKWFHTKAKVVRFDKDGQPETMVGIIIDTSDKKESEEERERLELKLQQAQKMEAIGTLAGGIAHDFNNILGAILGYAQLTQMQTASDLRVQGYVGNIFKASERAKGLVEQILTFTRQGKSQKMPSDISVVLKEVVKLLRATIPTTIEIIQNIPSNLGTVMADQTQIHQVLMNLCTNAAHAMEARGGELTVTLESHVVEAGAQATDKDLAPGRYLKLSVGDTGTGMQKAVIDRIFDPYYTTKSLGEGTGMGLATVHGIVNDHGGRIFVESVPGEGSVFSVFFPVLENPTASTPSPTPEYPRGSERILFVDDEELLVEVGVEMLKDLGYDAVGFTRPAEALDLFLERPDEIDLVITDMTMPGMTGDQMAVEMMQHRPDIPIVICTGFSKRMTAVQATSTGIRAFLMKPVTVEELSRTIREVLDGTEASMPEVHGAEG</sequence>
<dbReference type="InterPro" id="IPR013767">
    <property type="entry name" value="PAS_fold"/>
</dbReference>
<dbReference type="SMART" id="SM00387">
    <property type="entry name" value="HATPase_c"/>
    <property type="match status" value="1"/>
</dbReference>
<keyword evidence="8" id="KW-0812">Transmembrane</keyword>
<dbReference type="SUPFAM" id="SSF47384">
    <property type="entry name" value="Homodimeric domain of signal transducing histidine kinase"/>
    <property type="match status" value="1"/>
</dbReference>
<dbReference type="PANTHER" id="PTHR43304:SF1">
    <property type="entry name" value="PAC DOMAIN-CONTAINING PROTEIN"/>
    <property type="match status" value="1"/>
</dbReference>
<dbReference type="Pfam" id="PF00072">
    <property type="entry name" value="Response_reg"/>
    <property type="match status" value="1"/>
</dbReference>
<dbReference type="CDD" id="cd06225">
    <property type="entry name" value="HAMP"/>
    <property type="match status" value="1"/>
</dbReference>
<dbReference type="SMART" id="SM00304">
    <property type="entry name" value="HAMP"/>
    <property type="match status" value="1"/>
</dbReference>
<keyword evidence="8" id="KW-0472">Membrane</keyword>
<dbReference type="InterPro" id="IPR036890">
    <property type="entry name" value="HATPase_C_sf"/>
</dbReference>
<dbReference type="Gene3D" id="3.30.565.10">
    <property type="entry name" value="Histidine kinase-like ATPase, C-terminal domain"/>
    <property type="match status" value="1"/>
</dbReference>
<evidence type="ECO:0000259" key="9">
    <source>
        <dbReference type="PROSITE" id="PS50109"/>
    </source>
</evidence>
<dbReference type="CDD" id="cd00156">
    <property type="entry name" value="REC"/>
    <property type="match status" value="1"/>
</dbReference>
<feature type="domain" description="PAC" evidence="12">
    <location>
        <begin position="471"/>
        <end position="524"/>
    </location>
</feature>
<evidence type="ECO:0000259" key="12">
    <source>
        <dbReference type="PROSITE" id="PS50113"/>
    </source>
</evidence>
<dbReference type="SMART" id="SM00091">
    <property type="entry name" value="PAS"/>
    <property type="match status" value="2"/>
</dbReference>
<dbReference type="SMART" id="SM00388">
    <property type="entry name" value="HisKA"/>
    <property type="match status" value="1"/>
</dbReference>
<dbReference type="InterPro" id="IPR052162">
    <property type="entry name" value="Sensor_kinase/Photoreceptor"/>
</dbReference>
<dbReference type="PROSITE" id="PS50885">
    <property type="entry name" value="HAMP"/>
    <property type="match status" value="1"/>
</dbReference>
<dbReference type="SUPFAM" id="SSF52172">
    <property type="entry name" value="CheY-like"/>
    <property type="match status" value="1"/>
</dbReference>
<dbReference type="Pfam" id="PF00672">
    <property type="entry name" value="HAMP"/>
    <property type="match status" value="1"/>
</dbReference>
<dbReference type="InterPro" id="IPR011006">
    <property type="entry name" value="CheY-like_superfamily"/>
</dbReference>
<keyword evidence="15" id="KW-1185">Reference proteome</keyword>
<dbReference type="CDD" id="cd00130">
    <property type="entry name" value="PAS"/>
    <property type="match status" value="1"/>
</dbReference>
<comment type="catalytic activity">
    <reaction evidence="1">
        <text>ATP + protein L-histidine = ADP + protein N-phospho-L-histidine.</text>
        <dbReference type="EC" id="2.7.13.3"/>
    </reaction>
</comment>
<dbReference type="EC" id="2.7.13.3" evidence="3"/>
<evidence type="ECO:0000256" key="6">
    <source>
        <dbReference type="ARBA" id="ARBA00022777"/>
    </source>
</evidence>
<evidence type="ECO:0000256" key="7">
    <source>
        <dbReference type="PROSITE-ProRule" id="PRU00169"/>
    </source>
</evidence>
<feature type="domain" description="HAMP" evidence="13">
    <location>
        <begin position="177"/>
        <end position="229"/>
    </location>
</feature>
<dbReference type="NCBIfam" id="TIGR00229">
    <property type="entry name" value="sensory_box"/>
    <property type="match status" value="2"/>
</dbReference>
<dbReference type="Pfam" id="PF02518">
    <property type="entry name" value="HATPase_c"/>
    <property type="match status" value="1"/>
</dbReference>
<dbReference type="InterPro" id="IPR036097">
    <property type="entry name" value="HisK_dim/P_sf"/>
</dbReference>
<dbReference type="PROSITE" id="PS50112">
    <property type="entry name" value="PAS"/>
    <property type="match status" value="2"/>
</dbReference>
<evidence type="ECO:0000313" key="15">
    <source>
        <dbReference type="Proteomes" id="UP000427769"/>
    </source>
</evidence>
<evidence type="ECO:0000313" key="14">
    <source>
        <dbReference type="EMBL" id="BBO78258.1"/>
    </source>
</evidence>
<dbReference type="InterPro" id="IPR035965">
    <property type="entry name" value="PAS-like_dom_sf"/>
</dbReference>
<dbReference type="InterPro" id="IPR001610">
    <property type="entry name" value="PAC"/>
</dbReference>
<feature type="domain" description="Histidine kinase" evidence="9">
    <location>
        <begin position="544"/>
        <end position="768"/>
    </location>
</feature>
<evidence type="ECO:0000256" key="2">
    <source>
        <dbReference type="ARBA" id="ARBA00004370"/>
    </source>
</evidence>
<dbReference type="InterPro" id="IPR003660">
    <property type="entry name" value="HAMP_dom"/>
</dbReference>
<dbReference type="SMART" id="SM00086">
    <property type="entry name" value="PAC"/>
    <property type="match status" value="1"/>
</dbReference>
<feature type="domain" description="Response regulatory" evidence="10">
    <location>
        <begin position="787"/>
        <end position="903"/>
    </location>
</feature>
<keyword evidence="4 7" id="KW-0597">Phosphoprotein</keyword>
<name>A0A5K7ZAZ0_9BACT</name>
<evidence type="ECO:0000256" key="3">
    <source>
        <dbReference type="ARBA" id="ARBA00012438"/>
    </source>
</evidence>
<feature type="domain" description="PAS" evidence="11">
    <location>
        <begin position="395"/>
        <end position="467"/>
    </location>
</feature>
<proteinExistence type="predicted"/>
<dbReference type="Pfam" id="PF08447">
    <property type="entry name" value="PAS_3"/>
    <property type="match status" value="1"/>
</dbReference>
<dbReference type="Pfam" id="PF00989">
    <property type="entry name" value="PAS"/>
    <property type="match status" value="1"/>
</dbReference>
<feature type="transmembrane region" description="Helical" evidence="8">
    <location>
        <begin position="152"/>
        <end position="175"/>
    </location>
</feature>
<reference evidence="14 15" key="1">
    <citation type="submission" date="2019-11" db="EMBL/GenBank/DDBJ databases">
        <title>Comparative genomics of hydrocarbon-degrading Desulfosarcina strains.</title>
        <authorList>
            <person name="Watanabe M."/>
            <person name="Kojima H."/>
            <person name="Fukui M."/>
        </authorList>
    </citation>
    <scope>NUCLEOTIDE SEQUENCE [LARGE SCALE GENOMIC DNA]</scope>
    <source>
        <strain evidence="14 15">PP31</strain>
    </source>
</reference>
<dbReference type="KEGG" id="dwd:DSCW_56750"/>
<dbReference type="PROSITE" id="PS50113">
    <property type="entry name" value="PAC"/>
    <property type="match status" value="1"/>
</dbReference>
<dbReference type="PROSITE" id="PS50109">
    <property type="entry name" value="HIS_KIN"/>
    <property type="match status" value="1"/>
</dbReference>
<dbReference type="SMART" id="SM00448">
    <property type="entry name" value="REC"/>
    <property type="match status" value="1"/>
</dbReference>
<dbReference type="InterPro" id="IPR003661">
    <property type="entry name" value="HisK_dim/P_dom"/>
</dbReference>
<dbReference type="GO" id="GO:0000155">
    <property type="term" value="F:phosphorelay sensor kinase activity"/>
    <property type="evidence" value="ECO:0007669"/>
    <property type="project" value="InterPro"/>
</dbReference>
<dbReference type="AlphaFoldDB" id="A0A5K7ZAZ0"/>
<dbReference type="PANTHER" id="PTHR43304">
    <property type="entry name" value="PHYTOCHROME-LIKE PROTEIN CPH1"/>
    <property type="match status" value="1"/>
</dbReference>
<dbReference type="Gene3D" id="6.10.340.10">
    <property type="match status" value="1"/>
</dbReference>
<dbReference type="CDD" id="cd00082">
    <property type="entry name" value="HisKA"/>
    <property type="match status" value="1"/>
</dbReference>
<feature type="domain" description="PAS" evidence="11">
    <location>
        <begin position="255"/>
        <end position="324"/>
    </location>
</feature>
<dbReference type="SUPFAM" id="SSF55874">
    <property type="entry name" value="ATPase domain of HSP90 chaperone/DNA topoisomerase II/histidine kinase"/>
    <property type="match status" value="1"/>
</dbReference>
<dbReference type="Gene3D" id="3.30.450.20">
    <property type="entry name" value="PAS domain"/>
    <property type="match status" value="2"/>
</dbReference>
<evidence type="ECO:0000256" key="8">
    <source>
        <dbReference type="SAM" id="Phobius"/>
    </source>
</evidence>
<dbReference type="InterPro" id="IPR004358">
    <property type="entry name" value="Sig_transdc_His_kin-like_C"/>
</dbReference>
<organism evidence="14 15">
    <name type="scientific">Desulfosarcina widdelii</name>
    <dbReference type="NCBI Taxonomy" id="947919"/>
    <lineage>
        <taxon>Bacteria</taxon>
        <taxon>Pseudomonadati</taxon>
        <taxon>Thermodesulfobacteriota</taxon>
        <taxon>Desulfobacteria</taxon>
        <taxon>Desulfobacterales</taxon>
        <taxon>Desulfosarcinaceae</taxon>
        <taxon>Desulfosarcina</taxon>
    </lineage>
</organism>
<dbReference type="InterPro" id="IPR013655">
    <property type="entry name" value="PAS_fold_3"/>
</dbReference>
<dbReference type="PROSITE" id="PS50110">
    <property type="entry name" value="RESPONSE_REGULATORY"/>
    <property type="match status" value="1"/>
</dbReference>
<dbReference type="Gene3D" id="1.10.287.130">
    <property type="match status" value="1"/>
</dbReference>
<evidence type="ECO:0000256" key="1">
    <source>
        <dbReference type="ARBA" id="ARBA00000085"/>
    </source>
</evidence>
<dbReference type="Pfam" id="PF00512">
    <property type="entry name" value="HisKA"/>
    <property type="match status" value="1"/>
</dbReference>
<evidence type="ECO:0000256" key="4">
    <source>
        <dbReference type="ARBA" id="ARBA00022553"/>
    </source>
</evidence>
<dbReference type="Gene3D" id="3.40.50.2300">
    <property type="match status" value="1"/>
</dbReference>
<dbReference type="InterPro" id="IPR000700">
    <property type="entry name" value="PAS-assoc_C"/>
</dbReference>
<comment type="subcellular location">
    <subcellularLocation>
        <location evidence="2">Membrane</location>
    </subcellularLocation>
</comment>
<evidence type="ECO:0000259" key="11">
    <source>
        <dbReference type="PROSITE" id="PS50112"/>
    </source>
</evidence>
<keyword evidence="6" id="KW-0418">Kinase</keyword>
<dbReference type="InterPro" id="IPR003594">
    <property type="entry name" value="HATPase_dom"/>
</dbReference>
<feature type="transmembrane region" description="Helical" evidence="8">
    <location>
        <begin position="24"/>
        <end position="47"/>
    </location>
</feature>
<dbReference type="Proteomes" id="UP000427769">
    <property type="component" value="Chromosome"/>
</dbReference>
<dbReference type="GO" id="GO:0006355">
    <property type="term" value="P:regulation of DNA-templated transcription"/>
    <property type="evidence" value="ECO:0007669"/>
    <property type="project" value="InterPro"/>
</dbReference>
<dbReference type="InterPro" id="IPR001789">
    <property type="entry name" value="Sig_transdc_resp-reg_receiver"/>
</dbReference>
<feature type="modified residue" description="4-aspartylphosphate" evidence="7">
    <location>
        <position position="838"/>
    </location>
</feature>
<dbReference type="RefSeq" id="WP_170302495.1">
    <property type="nucleotide sequence ID" value="NZ_AP021875.1"/>
</dbReference>
<gene>
    <name evidence="14" type="ORF">DSCW_56750</name>
</gene>